<dbReference type="SUPFAM" id="SSF53335">
    <property type="entry name" value="S-adenosyl-L-methionine-dependent methyltransferases"/>
    <property type="match status" value="1"/>
</dbReference>
<accession>A0A347ZT81</accession>
<name>A0A347ZT81_9CHLR</name>
<keyword evidence="4 5" id="KW-0819">tRNA processing</keyword>
<feature type="binding site" evidence="6">
    <location>
        <position position="178"/>
    </location>
    <ligand>
        <name>S-adenosyl-L-methionine</name>
        <dbReference type="ChEBI" id="CHEBI:59789"/>
    </ligand>
</feature>
<feature type="binding site" evidence="6">
    <location>
        <begin position="113"/>
        <end position="116"/>
    </location>
    <ligand>
        <name>S-adenosyl-L-methionine</name>
        <dbReference type="ChEBI" id="CHEBI:59789"/>
    </ligand>
</feature>
<evidence type="ECO:0000259" key="7">
    <source>
        <dbReference type="Pfam" id="PF08704"/>
    </source>
</evidence>
<keyword evidence="3 5" id="KW-0949">S-adenosyl-L-methionine</keyword>
<comment type="similarity">
    <text evidence="5">Belongs to the class I-like SAM-binding methyltransferase superfamily. TRM61 family.</text>
</comment>
<comment type="catalytic activity">
    <reaction evidence="5">
        <text>adenosine(58) in tRNA + S-adenosyl-L-methionine = N(1)-methyladenosine(58) in tRNA + S-adenosyl-L-homocysteine + H(+)</text>
        <dbReference type="Rhea" id="RHEA:43152"/>
        <dbReference type="Rhea" id="RHEA-COMP:10365"/>
        <dbReference type="Rhea" id="RHEA-COMP:10366"/>
        <dbReference type="ChEBI" id="CHEBI:15378"/>
        <dbReference type="ChEBI" id="CHEBI:57856"/>
        <dbReference type="ChEBI" id="CHEBI:59789"/>
        <dbReference type="ChEBI" id="CHEBI:74411"/>
        <dbReference type="ChEBI" id="CHEBI:74491"/>
        <dbReference type="EC" id="2.1.1.220"/>
    </reaction>
</comment>
<keyword evidence="9" id="KW-1185">Reference proteome</keyword>
<evidence type="ECO:0000256" key="6">
    <source>
        <dbReference type="PIRSR" id="PIRSR017269-1"/>
    </source>
</evidence>
<dbReference type="PROSITE" id="PS51620">
    <property type="entry name" value="SAM_TRM61"/>
    <property type="match status" value="1"/>
</dbReference>
<dbReference type="GO" id="GO:0031515">
    <property type="term" value="C:tRNA (m1A) methyltransferase complex"/>
    <property type="evidence" value="ECO:0007669"/>
    <property type="project" value="UniProtKB-UniRule"/>
</dbReference>
<dbReference type="InterPro" id="IPR029063">
    <property type="entry name" value="SAM-dependent_MTases_sf"/>
</dbReference>
<dbReference type="GO" id="GO:0030488">
    <property type="term" value="P:tRNA methylation"/>
    <property type="evidence" value="ECO:0007669"/>
    <property type="project" value="InterPro"/>
</dbReference>
<reference evidence="8 9" key="1">
    <citation type="submission" date="2018-08" db="EMBL/GenBank/DDBJ databases">
        <title>Genomic Encyclopedia of Type Strains, Phase IV (KMG-IV): sequencing the most valuable type-strain genomes for metagenomic binning, comparative biology and taxonomic classification.</title>
        <authorList>
            <person name="Goeker M."/>
        </authorList>
    </citation>
    <scope>NUCLEOTIDE SEQUENCE [LARGE SCALE GENOMIC DNA]</scope>
    <source>
        <strain evidence="8 9">DSM 23923</strain>
    </source>
</reference>
<dbReference type="Pfam" id="PF08704">
    <property type="entry name" value="GCD14"/>
    <property type="match status" value="1"/>
</dbReference>
<dbReference type="FunFam" id="3.10.330.20:FF:000003">
    <property type="entry name" value="tRNA (Adenine(58)-N(1))-methyltransferase, mitochondrial isoform X1"/>
    <property type="match status" value="1"/>
</dbReference>
<dbReference type="Gene3D" id="3.40.50.150">
    <property type="entry name" value="Vaccinia Virus protein VP39"/>
    <property type="match status" value="1"/>
</dbReference>
<dbReference type="InterPro" id="IPR014816">
    <property type="entry name" value="tRNA_MeTrfase_Gcd14"/>
</dbReference>
<keyword evidence="2 5" id="KW-0808">Transferase</keyword>
<feature type="binding site" evidence="6">
    <location>
        <position position="134"/>
    </location>
    <ligand>
        <name>S-adenosyl-L-methionine</name>
        <dbReference type="ChEBI" id="CHEBI:59789"/>
    </ligand>
</feature>
<evidence type="ECO:0000256" key="1">
    <source>
        <dbReference type="ARBA" id="ARBA00022603"/>
    </source>
</evidence>
<gene>
    <name evidence="8" type="ORF">DFR64_0781</name>
</gene>
<dbReference type="OrthoDB" id="9781391at2"/>
<evidence type="ECO:0000256" key="2">
    <source>
        <dbReference type="ARBA" id="ARBA00022679"/>
    </source>
</evidence>
<dbReference type="Gene3D" id="3.10.330.20">
    <property type="match status" value="1"/>
</dbReference>
<organism evidence="8 9">
    <name type="scientific">Pelolinea submarina</name>
    <dbReference type="NCBI Taxonomy" id="913107"/>
    <lineage>
        <taxon>Bacteria</taxon>
        <taxon>Bacillati</taxon>
        <taxon>Chloroflexota</taxon>
        <taxon>Anaerolineae</taxon>
        <taxon>Anaerolineales</taxon>
        <taxon>Anaerolineaceae</taxon>
        <taxon>Pelolinea</taxon>
    </lineage>
</organism>
<comment type="function">
    <text evidence="5">Catalyzes the S-adenosyl-L-methionine-dependent formation of N(1)-methyladenine at position 58 (m1A58) in tRNA.</text>
</comment>
<dbReference type="EMBL" id="QUMS01000001">
    <property type="protein sequence ID" value="REG10913.1"/>
    <property type="molecule type" value="Genomic_DNA"/>
</dbReference>
<dbReference type="EC" id="2.1.1.220" evidence="5"/>
<evidence type="ECO:0000256" key="3">
    <source>
        <dbReference type="ARBA" id="ARBA00022691"/>
    </source>
</evidence>
<evidence type="ECO:0000256" key="4">
    <source>
        <dbReference type="ARBA" id="ARBA00022694"/>
    </source>
</evidence>
<dbReference type="PIRSF" id="PIRSF017269">
    <property type="entry name" value="GCD14"/>
    <property type="match status" value="1"/>
</dbReference>
<dbReference type="Pfam" id="PF14801">
    <property type="entry name" value="TrmI-like_N"/>
    <property type="match status" value="1"/>
</dbReference>
<proteinExistence type="inferred from homology"/>
<dbReference type="GO" id="GO:0160107">
    <property type="term" value="F:tRNA (adenine(58)-N1)-methyltransferase activity"/>
    <property type="evidence" value="ECO:0007669"/>
    <property type="project" value="UniProtKB-EC"/>
</dbReference>
<dbReference type="Proteomes" id="UP000256388">
    <property type="component" value="Unassembled WGS sequence"/>
</dbReference>
<keyword evidence="1 5" id="KW-0489">Methyltransferase</keyword>
<evidence type="ECO:0000256" key="5">
    <source>
        <dbReference type="PIRNR" id="PIRNR017269"/>
    </source>
</evidence>
<sequence length="276" mass="31108">MSWLSTSETAAAGDLVALASTKTNYFIFRLEEGGKFETHRGIIRHDDLIGSQWGTEVFSHKGSPFYLLQPGIYEILSNTKRNTQIMYPKDIGFILMKMNIAPGTTIIEAGTGSGGLTQILALMVGKEGHVYTYDRREEMTNLARKNVQRLGLQGNVTFYGHSVEEGFEQKDVDAVFLDLPNPYDFVQQVREALIPGGQFGALLPTTNQVTKLLLEMRRADFEFVDVVELMLRFYQAEAEKFRPVDRMVAHTGYLVFGRPINRAPIEEKEETVVENS</sequence>
<protein>
    <recommendedName>
        <fullName evidence="5">tRNA (adenine(58)-N(1))-methyltransferase TrmI</fullName>
        <ecNumber evidence="5">2.1.1.220</ecNumber>
    </recommendedName>
</protein>
<dbReference type="PANTHER" id="PTHR12133">
    <property type="entry name" value="TRNA (ADENINE(58)-N(1))-METHYLTRANSFERASE"/>
    <property type="match status" value="1"/>
</dbReference>
<comment type="subunit">
    <text evidence="5">Homotetramer composed of a dimer of dimers.</text>
</comment>
<dbReference type="CDD" id="cd02440">
    <property type="entry name" value="AdoMet_MTases"/>
    <property type="match status" value="1"/>
</dbReference>
<dbReference type="PANTHER" id="PTHR12133:SF1">
    <property type="entry name" value="TRNA (ADENINE(58)-N(1))-METHYLTRANSFERASE, MITOCHONDRIAL"/>
    <property type="match status" value="1"/>
</dbReference>
<comment type="caution">
    <text evidence="8">The sequence shown here is derived from an EMBL/GenBank/DDBJ whole genome shotgun (WGS) entry which is preliminary data.</text>
</comment>
<dbReference type="RefSeq" id="WP_116224064.1">
    <property type="nucleotide sequence ID" value="NZ_AP018437.1"/>
</dbReference>
<feature type="domain" description="tRNA (adenine(58)-N(1))-methyltransferase catalytic subunit TRM61 C-terminal" evidence="7">
    <location>
        <begin position="78"/>
        <end position="246"/>
    </location>
</feature>
<dbReference type="AlphaFoldDB" id="A0A347ZT81"/>
<dbReference type="InterPro" id="IPR049470">
    <property type="entry name" value="TRM61_C"/>
</dbReference>
<evidence type="ECO:0000313" key="8">
    <source>
        <dbReference type="EMBL" id="REG10913.1"/>
    </source>
</evidence>
<evidence type="ECO:0000313" key="9">
    <source>
        <dbReference type="Proteomes" id="UP000256388"/>
    </source>
</evidence>